<accession>A0A147EMQ6</accession>
<dbReference type="InterPro" id="IPR050483">
    <property type="entry name" value="CoA-transferase_III_domain"/>
</dbReference>
<dbReference type="AlphaFoldDB" id="A0A147EMQ6"/>
<dbReference type="InterPro" id="IPR023606">
    <property type="entry name" value="CoA-Trfase_III_dom_1_sf"/>
</dbReference>
<dbReference type="Gene3D" id="3.40.50.10540">
    <property type="entry name" value="Crotonobetainyl-coa:carnitine coa-transferase, domain 1"/>
    <property type="match status" value="1"/>
</dbReference>
<dbReference type="SUPFAM" id="SSF89796">
    <property type="entry name" value="CoA-transferase family III (CaiB/BaiF)"/>
    <property type="match status" value="1"/>
</dbReference>
<evidence type="ECO:0000313" key="2">
    <source>
        <dbReference type="EMBL" id="KTR85409.1"/>
    </source>
</evidence>
<name>A0A147EMQ6_MICTE</name>
<reference evidence="2 3" key="1">
    <citation type="journal article" date="2016" name="Front. Microbiol.">
        <title>Genomic Resource of Rice Seed Associated Bacteria.</title>
        <authorList>
            <person name="Midha S."/>
            <person name="Bansal K."/>
            <person name="Sharma S."/>
            <person name="Kumar N."/>
            <person name="Patil P.P."/>
            <person name="Chaudhry V."/>
            <person name="Patil P.B."/>
        </authorList>
    </citation>
    <scope>NUCLEOTIDE SEQUENCE [LARGE SCALE GENOMIC DNA]</scope>
    <source>
        <strain evidence="2 3">NS220</strain>
    </source>
</reference>
<organism evidence="2 3">
    <name type="scientific">Microbacterium testaceum</name>
    <name type="common">Aureobacterium testaceum</name>
    <name type="synonym">Brevibacterium testaceum</name>
    <dbReference type="NCBI Taxonomy" id="2033"/>
    <lineage>
        <taxon>Bacteria</taxon>
        <taxon>Bacillati</taxon>
        <taxon>Actinomycetota</taxon>
        <taxon>Actinomycetes</taxon>
        <taxon>Micrococcales</taxon>
        <taxon>Microbacteriaceae</taxon>
        <taxon>Microbacterium</taxon>
    </lineage>
</organism>
<dbReference type="GO" id="GO:0008410">
    <property type="term" value="F:CoA-transferase activity"/>
    <property type="evidence" value="ECO:0007669"/>
    <property type="project" value="TreeGrafter"/>
</dbReference>
<dbReference type="PANTHER" id="PTHR48207:SF3">
    <property type="entry name" value="SUCCINATE--HYDROXYMETHYLGLUTARATE COA-TRANSFERASE"/>
    <property type="match status" value="1"/>
</dbReference>
<dbReference type="RefSeq" id="WP_193755428.1">
    <property type="nucleotide sequence ID" value="NZ_LDRT01000237.1"/>
</dbReference>
<proteinExistence type="predicted"/>
<feature type="non-terminal residue" evidence="2">
    <location>
        <position position="98"/>
    </location>
</feature>
<dbReference type="Pfam" id="PF02515">
    <property type="entry name" value="CoA_transf_3"/>
    <property type="match status" value="1"/>
</dbReference>
<sequence length="98" mass="10371">MLGLDGDEDDTAVAPLDGIVVADFSRVLAGPLATMTLADLGARVIKVERPGTGDDTRVWGPPYAPSGMTTYFESVNRGKSSVVLDLRDPEDHARAEAL</sequence>
<evidence type="ECO:0000313" key="3">
    <source>
        <dbReference type="Proteomes" id="UP000075025"/>
    </source>
</evidence>
<gene>
    <name evidence="2" type="ORF">NS220_18760</name>
</gene>
<dbReference type="PANTHER" id="PTHR48207">
    <property type="entry name" value="SUCCINATE--HYDROXYMETHYLGLUTARATE COA-TRANSFERASE"/>
    <property type="match status" value="1"/>
</dbReference>
<evidence type="ECO:0000256" key="1">
    <source>
        <dbReference type="ARBA" id="ARBA00022679"/>
    </source>
</evidence>
<comment type="caution">
    <text evidence="2">The sequence shown here is derived from an EMBL/GenBank/DDBJ whole genome shotgun (WGS) entry which is preliminary data.</text>
</comment>
<dbReference type="InterPro" id="IPR003673">
    <property type="entry name" value="CoA-Trfase_fam_III"/>
</dbReference>
<keyword evidence="1" id="KW-0808">Transferase</keyword>
<dbReference type="Proteomes" id="UP000075025">
    <property type="component" value="Unassembled WGS sequence"/>
</dbReference>
<protein>
    <submittedName>
        <fullName evidence="2">Carnitine dehydratase</fullName>
    </submittedName>
</protein>
<dbReference type="EMBL" id="LDRT01000237">
    <property type="protein sequence ID" value="KTR85409.1"/>
    <property type="molecule type" value="Genomic_DNA"/>
</dbReference>